<feature type="transmembrane region" description="Helical" evidence="2">
    <location>
        <begin position="367"/>
        <end position="385"/>
    </location>
</feature>
<keyword evidence="2" id="KW-0472">Membrane</keyword>
<dbReference type="EMBL" id="DXAM01000056">
    <property type="protein sequence ID" value="HJA04049.1"/>
    <property type="molecule type" value="Genomic_DNA"/>
</dbReference>
<evidence type="ECO:0000256" key="1">
    <source>
        <dbReference type="SAM" id="MobiDB-lite"/>
    </source>
</evidence>
<keyword evidence="2" id="KW-1133">Transmembrane helix</keyword>
<evidence type="ECO:0000313" key="4">
    <source>
        <dbReference type="Proteomes" id="UP000824220"/>
    </source>
</evidence>
<comment type="caution">
    <text evidence="3">The sequence shown here is derived from an EMBL/GenBank/DDBJ whole genome shotgun (WGS) entry which is preliminary data.</text>
</comment>
<feature type="compositionally biased region" description="Low complexity" evidence="1">
    <location>
        <begin position="489"/>
        <end position="524"/>
    </location>
</feature>
<protein>
    <submittedName>
        <fullName evidence="3">DUF916 domain-containing protein</fullName>
    </submittedName>
</protein>
<feature type="transmembrane region" description="Helical" evidence="2">
    <location>
        <begin position="535"/>
        <end position="554"/>
    </location>
</feature>
<dbReference type="AlphaFoldDB" id="A0A9D2KFV7"/>
<sequence length="566" mass="57835">MDGERRSHAQDAERRRGRVVQLDRHAVAVRRSVLSRTLCVRSEAACLRPEQGSSSVIRLIRIGRAVLRTVKPLRRLALAAALALAGILVAPVAAAADESDPADVRWSVTPADESGRDDRLSIQHALEAGESATDHIAVRNLGDEEATFRLSAADGFTTRSGRFDMVASDKESVDAGTWIDIADDVTVGAGESAIVPFSITVPDGAEPGDHPAGVAASVITSQASGDGTSLGVESRVGVKVITRVEGDLAPQIEIENVSAEYNGTWNPLRPGTVTATFDLTNAGNTRLIVDGLATAGTGEAAFPADGEPIGDLLPGDTREVSITIDGTWPTFYAPGDLVVTPTAAALDGAAPDVDEASASLGVWAVPWPQLVVLLALALIIIAATWNRRRGKRRLDAMLQQAREEGKRQASTGRGTASRVSIARALPAVAFTLLVAAASVTLAPDIAMAASDSGSDGVGVHVDIVERDDAGADADADGSDASGDADADGSDASGDADAHGADASGDADATGAAANDDADSDGSGSELPATGTDPSLMIALGAAGAVACGAVLVLARRRAGRGEAPRR</sequence>
<feature type="compositionally biased region" description="Acidic residues" evidence="1">
    <location>
        <begin position="470"/>
        <end position="488"/>
    </location>
</feature>
<evidence type="ECO:0000313" key="3">
    <source>
        <dbReference type="EMBL" id="HJA04049.1"/>
    </source>
</evidence>
<feature type="transmembrane region" description="Helical" evidence="2">
    <location>
        <begin position="76"/>
        <end position="96"/>
    </location>
</feature>
<dbReference type="NCBIfam" id="TIGR01167">
    <property type="entry name" value="LPXTG_anchor"/>
    <property type="match status" value="1"/>
</dbReference>
<reference evidence="3" key="1">
    <citation type="journal article" date="2021" name="PeerJ">
        <title>Extensive microbial diversity within the chicken gut microbiome revealed by metagenomics and culture.</title>
        <authorList>
            <person name="Gilroy R."/>
            <person name="Ravi A."/>
            <person name="Getino M."/>
            <person name="Pursley I."/>
            <person name="Horton D.L."/>
            <person name="Alikhan N.F."/>
            <person name="Baker D."/>
            <person name="Gharbi K."/>
            <person name="Hall N."/>
            <person name="Watson M."/>
            <person name="Adriaenssens E.M."/>
            <person name="Foster-Nyarko E."/>
            <person name="Jarju S."/>
            <person name="Secka A."/>
            <person name="Antonio M."/>
            <person name="Oren A."/>
            <person name="Chaudhuri R.R."/>
            <person name="La Ragione R."/>
            <person name="Hildebrand F."/>
            <person name="Pallen M.J."/>
        </authorList>
    </citation>
    <scope>NUCLEOTIDE SEQUENCE</scope>
    <source>
        <strain evidence="3">ChiHjej8B7-3636</strain>
    </source>
</reference>
<proteinExistence type="predicted"/>
<gene>
    <name evidence="3" type="ORF">H9800_04240</name>
</gene>
<feature type="transmembrane region" description="Helical" evidence="2">
    <location>
        <begin position="421"/>
        <end position="442"/>
    </location>
</feature>
<keyword evidence="2" id="KW-0812">Transmembrane</keyword>
<accession>A0A9D2KFV7</accession>
<reference evidence="3" key="2">
    <citation type="submission" date="2021-04" db="EMBL/GenBank/DDBJ databases">
        <authorList>
            <person name="Gilroy R."/>
        </authorList>
    </citation>
    <scope>NUCLEOTIDE SEQUENCE</scope>
    <source>
        <strain evidence="3">ChiHjej8B7-3636</strain>
    </source>
</reference>
<name>A0A9D2KFV7_9MICO</name>
<evidence type="ECO:0000256" key="2">
    <source>
        <dbReference type="SAM" id="Phobius"/>
    </source>
</evidence>
<dbReference type="Proteomes" id="UP000824220">
    <property type="component" value="Unassembled WGS sequence"/>
</dbReference>
<organism evidence="3 4">
    <name type="scientific">Candidatus Microbacterium stercoravium</name>
    <dbReference type="NCBI Taxonomy" id="2838697"/>
    <lineage>
        <taxon>Bacteria</taxon>
        <taxon>Bacillati</taxon>
        <taxon>Actinomycetota</taxon>
        <taxon>Actinomycetes</taxon>
        <taxon>Micrococcales</taxon>
        <taxon>Microbacteriaceae</taxon>
        <taxon>Microbacterium</taxon>
    </lineage>
</organism>
<feature type="region of interest" description="Disordered" evidence="1">
    <location>
        <begin position="470"/>
        <end position="531"/>
    </location>
</feature>